<feature type="region of interest" description="Disordered" evidence="7">
    <location>
        <begin position="378"/>
        <end position="397"/>
    </location>
</feature>
<protein>
    <submittedName>
        <fullName evidence="9">Chloroplastic (OEE1)</fullName>
    </submittedName>
</protein>
<reference evidence="9 10" key="1">
    <citation type="submission" date="2024-02" db="EMBL/GenBank/DDBJ databases">
        <authorList>
            <person name="Chen Y."/>
            <person name="Shah S."/>
            <person name="Dougan E. K."/>
            <person name="Thang M."/>
            <person name="Chan C."/>
        </authorList>
    </citation>
    <scope>NUCLEOTIDE SEQUENCE [LARGE SCALE GENOMIC DNA]</scope>
</reference>
<accession>A0ABP0S9S0</accession>
<keyword evidence="10" id="KW-1185">Reference proteome</keyword>
<evidence type="ECO:0000256" key="7">
    <source>
        <dbReference type="SAM" id="MobiDB-lite"/>
    </source>
</evidence>
<dbReference type="SUPFAM" id="SSF56925">
    <property type="entry name" value="OMPA-like"/>
    <property type="match status" value="2"/>
</dbReference>
<dbReference type="InterPro" id="IPR011250">
    <property type="entry name" value="OMP/PagP_B-barrel"/>
</dbReference>
<keyword evidence="5 8" id="KW-0472">Membrane</keyword>
<name>A0ABP0S9S0_9DINO</name>
<dbReference type="PROSITE" id="PS51257">
    <property type="entry name" value="PROKAR_LIPOPROTEIN"/>
    <property type="match status" value="1"/>
</dbReference>
<keyword evidence="3" id="KW-0602">Photosynthesis</keyword>
<keyword evidence="8" id="KW-1133">Transmembrane helix</keyword>
<dbReference type="Gene3D" id="2.40.160.30">
    <property type="entry name" value="Photosystem II, cytochrome c-550 precursor"/>
    <property type="match status" value="1"/>
</dbReference>
<evidence type="ECO:0000313" key="9">
    <source>
        <dbReference type="EMBL" id="CAK9109096.1"/>
    </source>
</evidence>
<dbReference type="Pfam" id="PF01716">
    <property type="entry name" value="MSP"/>
    <property type="match status" value="2"/>
</dbReference>
<comment type="subcellular location">
    <subcellularLocation>
        <location evidence="1">Membrane</location>
    </subcellularLocation>
</comment>
<evidence type="ECO:0000256" key="5">
    <source>
        <dbReference type="ARBA" id="ARBA00023136"/>
    </source>
</evidence>
<comment type="caution">
    <text evidence="9">The sequence shown here is derived from an EMBL/GenBank/DDBJ whole genome shotgun (WGS) entry which is preliminary data.</text>
</comment>
<sequence>MARGLGAGLGLLAIAAFGSCFLGGVPTQVPRTPSPRQHVEAAQFDAPRESSTSWAAPLLSFGAALGVLFGLVAAQPAQAITAEQFSQLTYNQVRGSGLANRCPTVESNGSEVPVKAGSKLINACFEPKSFAVEIDTDNGKEFATTKLTTRLRAESQTGKGQTYTLAFVEGTLDPNPITFKEQDGMDFAATTVKLPDGEYVPFLFTVKELVAKGEGSSFKPGFTWGGEFSVPSYRAWFFRAVKHTLRQEMGGNGRDQLREVAVEHLPVGMGLRSTGGFLDPKARGMNLGYDQVVGLPAMQADGKSGQDEIFKETNKVFDVGRGAELAWSGPAPDPAVRAGWWGTCGGGAERRPRGVCKSSLRVKWLLANLKLNERTRPLAALTPHGGRGPSSGAGSGV</sequence>
<dbReference type="EMBL" id="CAXAMM010043228">
    <property type="protein sequence ID" value="CAK9109096.1"/>
    <property type="molecule type" value="Genomic_DNA"/>
</dbReference>
<evidence type="ECO:0000313" key="10">
    <source>
        <dbReference type="Proteomes" id="UP001642464"/>
    </source>
</evidence>
<dbReference type="InterPro" id="IPR002628">
    <property type="entry name" value="PsbO"/>
</dbReference>
<evidence type="ECO:0000256" key="2">
    <source>
        <dbReference type="ARBA" id="ARBA00009838"/>
    </source>
</evidence>
<evidence type="ECO:0000256" key="6">
    <source>
        <dbReference type="ARBA" id="ARBA00023276"/>
    </source>
</evidence>
<dbReference type="PANTHER" id="PTHR34058">
    <property type="entry name" value="OXYGEN-EVOLVING ENHANCER PROTEIN 1-2, CHLOROPLASTIC"/>
    <property type="match status" value="1"/>
</dbReference>
<dbReference type="Gene3D" id="3.30.2050.10">
    <property type="entry name" value="photosynthetic oxygen evolving center domain"/>
    <property type="match status" value="1"/>
</dbReference>
<evidence type="ECO:0000256" key="1">
    <source>
        <dbReference type="ARBA" id="ARBA00004370"/>
    </source>
</evidence>
<evidence type="ECO:0000256" key="8">
    <source>
        <dbReference type="SAM" id="Phobius"/>
    </source>
</evidence>
<organism evidence="9 10">
    <name type="scientific">Durusdinium trenchii</name>
    <dbReference type="NCBI Taxonomy" id="1381693"/>
    <lineage>
        <taxon>Eukaryota</taxon>
        <taxon>Sar</taxon>
        <taxon>Alveolata</taxon>
        <taxon>Dinophyceae</taxon>
        <taxon>Suessiales</taxon>
        <taxon>Symbiodiniaceae</taxon>
        <taxon>Durusdinium</taxon>
    </lineage>
</organism>
<comment type="similarity">
    <text evidence="2">Belongs to the PsbO family.</text>
</comment>
<keyword evidence="8" id="KW-0812">Transmembrane</keyword>
<keyword evidence="4" id="KW-0793">Thylakoid</keyword>
<evidence type="ECO:0000256" key="4">
    <source>
        <dbReference type="ARBA" id="ARBA00023078"/>
    </source>
</evidence>
<dbReference type="Proteomes" id="UP001642464">
    <property type="component" value="Unassembled WGS sequence"/>
</dbReference>
<gene>
    <name evidence="9" type="ORF">SCF082_LOCUS50709</name>
</gene>
<proteinExistence type="inferred from homology"/>
<feature type="transmembrane region" description="Helical" evidence="8">
    <location>
        <begin position="54"/>
        <end position="74"/>
    </location>
</feature>
<keyword evidence="6" id="KW-0604">Photosystem II</keyword>
<feature type="compositionally biased region" description="Gly residues" evidence="7">
    <location>
        <begin position="385"/>
        <end position="397"/>
    </location>
</feature>
<evidence type="ECO:0000256" key="3">
    <source>
        <dbReference type="ARBA" id="ARBA00022531"/>
    </source>
</evidence>